<name>A0A2U1FJ77_9PORP</name>
<organism evidence="1 2">
    <name type="scientific">Porphyromonas loveana</name>
    <dbReference type="NCBI Taxonomy" id="1884669"/>
    <lineage>
        <taxon>Bacteria</taxon>
        <taxon>Pseudomonadati</taxon>
        <taxon>Bacteroidota</taxon>
        <taxon>Bacteroidia</taxon>
        <taxon>Bacteroidales</taxon>
        <taxon>Porphyromonadaceae</taxon>
        <taxon>Porphyromonas</taxon>
    </lineage>
</organism>
<dbReference type="Proteomes" id="UP000245462">
    <property type="component" value="Unassembled WGS sequence"/>
</dbReference>
<dbReference type="AlphaFoldDB" id="A0A2U1FJ77"/>
<evidence type="ECO:0000313" key="1">
    <source>
        <dbReference type="EMBL" id="PVZ12217.1"/>
    </source>
</evidence>
<reference evidence="1 2" key="1">
    <citation type="submission" date="2018-04" db="EMBL/GenBank/DDBJ databases">
        <title>Genomic Encyclopedia of Type Strains, Phase IV (KMG-IV): sequencing the most valuable type-strain genomes for metagenomic binning, comparative biology and taxonomic classification.</title>
        <authorList>
            <person name="Goeker M."/>
        </authorList>
    </citation>
    <scope>NUCLEOTIDE SEQUENCE [LARGE SCALE GENOMIC DNA]</scope>
    <source>
        <strain evidence="1 2">DSM 28520</strain>
    </source>
</reference>
<accession>A0A2U1FJ77</accession>
<comment type="caution">
    <text evidence="1">The sequence shown here is derived from an EMBL/GenBank/DDBJ whole genome shotgun (WGS) entry which is preliminary data.</text>
</comment>
<protein>
    <submittedName>
        <fullName evidence="1">Uncharacterized protein</fullName>
    </submittedName>
</protein>
<sequence>MVQVARMTPNAFLFLPLKPLFTSCSAEKYAIIGCFTYMHVAFYVFLRIYNIEDGSNFAFEELSQHHEREAMCASLSFRVLNTVIA</sequence>
<keyword evidence="2" id="KW-1185">Reference proteome</keyword>
<proteinExistence type="predicted"/>
<dbReference type="EMBL" id="QEKY01000005">
    <property type="protein sequence ID" value="PVZ12217.1"/>
    <property type="molecule type" value="Genomic_DNA"/>
</dbReference>
<evidence type="ECO:0000313" key="2">
    <source>
        <dbReference type="Proteomes" id="UP000245462"/>
    </source>
</evidence>
<gene>
    <name evidence="1" type="ORF">C7382_105104</name>
</gene>